<accession>A0ABW5K2B5</accession>
<dbReference type="EMBL" id="JBHULM010000009">
    <property type="protein sequence ID" value="MFD2542045.1"/>
    <property type="molecule type" value="Genomic_DNA"/>
</dbReference>
<dbReference type="InterPro" id="IPR001296">
    <property type="entry name" value="Glyco_trans_1"/>
</dbReference>
<evidence type="ECO:0000259" key="2">
    <source>
        <dbReference type="Pfam" id="PF13439"/>
    </source>
</evidence>
<sequence length="368" mass="41598">MIEKSKHILFVTSEFPPQPGGIGNHAYNIAKQLLENNYAVQVITDQRSVSGEEEKGFDAMLNYKVHRVHITKIRFLMYVKRLILLFDTIKSVDKVIASGKFSLWIVAFVSVFYKKKYIAVIHGSEVNFSNTYLKTITNKSLKRFSKIIAVSNYTKGLVENVCSNVVVIPNGINAENLNKTPLKNKTLIGYPKLITVGNVSERKGQLQVIKHLPELIKYYPEIHYHCIGLPTQKEQFSQIAKELNVLNYITFHGRATDQELKSCLKESDIFVMLSGLTKTGDVEGFGIALIEANYMGLPCIGATGCGIEDAIKNNYSGKLIEPSNAKAFITAIQDIIANYEAYKKNAKKWSMQHEWNSIVKQYIKEIEY</sequence>
<protein>
    <submittedName>
        <fullName evidence="3">Glycosyltransferase family 4 protein</fullName>
        <ecNumber evidence="3">2.4.-.-</ecNumber>
    </submittedName>
</protein>
<organism evidence="3 4">
    <name type="scientific">Lacinutrix gracilariae</name>
    <dbReference type="NCBI Taxonomy" id="1747198"/>
    <lineage>
        <taxon>Bacteria</taxon>
        <taxon>Pseudomonadati</taxon>
        <taxon>Bacteroidota</taxon>
        <taxon>Flavobacteriia</taxon>
        <taxon>Flavobacteriales</taxon>
        <taxon>Flavobacteriaceae</taxon>
        <taxon>Lacinutrix</taxon>
    </lineage>
</organism>
<dbReference type="InterPro" id="IPR028098">
    <property type="entry name" value="Glyco_trans_4-like_N"/>
</dbReference>
<evidence type="ECO:0000259" key="1">
    <source>
        <dbReference type="Pfam" id="PF00534"/>
    </source>
</evidence>
<comment type="caution">
    <text evidence="3">The sequence shown here is derived from an EMBL/GenBank/DDBJ whole genome shotgun (WGS) entry which is preliminary data.</text>
</comment>
<dbReference type="Pfam" id="PF00534">
    <property type="entry name" value="Glycos_transf_1"/>
    <property type="match status" value="1"/>
</dbReference>
<dbReference type="Proteomes" id="UP001597467">
    <property type="component" value="Unassembled WGS sequence"/>
</dbReference>
<gene>
    <name evidence="3" type="ORF">ACFSSB_06895</name>
</gene>
<keyword evidence="4" id="KW-1185">Reference proteome</keyword>
<evidence type="ECO:0000313" key="4">
    <source>
        <dbReference type="Proteomes" id="UP001597467"/>
    </source>
</evidence>
<dbReference type="SUPFAM" id="SSF53756">
    <property type="entry name" value="UDP-Glycosyltransferase/glycogen phosphorylase"/>
    <property type="match status" value="1"/>
</dbReference>
<dbReference type="PANTHER" id="PTHR45947:SF3">
    <property type="entry name" value="SULFOQUINOVOSYL TRANSFERASE SQD2"/>
    <property type="match status" value="1"/>
</dbReference>
<feature type="domain" description="Glycosyltransferase subfamily 4-like N-terminal" evidence="2">
    <location>
        <begin position="19"/>
        <end position="175"/>
    </location>
</feature>
<keyword evidence="3" id="KW-0328">Glycosyltransferase</keyword>
<name>A0ABW5K2B5_9FLAO</name>
<keyword evidence="3" id="KW-0808">Transferase</keyword>
<proteinExistence type="predicted"/>
<reference evidence="4" key="1">
    <citation type="journal article" date="2019" name="Int. J. Syst. Evol. Microbiol.">
        <title>The Global Catalogue of Microorganisms (GCM) 10K type strain sequencing project: providing services to taxonomists for standard genome sequencing and annotation.</title>
        <authorList>
            <consortium name="The Broad Institute Genomics Platform"/>
            <consortium name="The Broad Institute Genome Sequencing Center for Infectious Disease"/>
            <person name="Wu L."/>
            <person name="Ma J."/>
        </authorList>
    </citation>
    <scope>NUCLEOTIDE SEQUENCE [LARGE SCALE GENOMIC DNA]</scope>
    <source>
        <strain evidence="4">KCTC 42808</strain>
    </source>
</reference>
<dbReference type="GO" id="GO:0016757">
    <property type="term" value="F:glycosyltransferase activity"/>
    <property type="evidence" value="ECO:0007669"/>
    <property type="project" value="UniProtKB-KW"/>
</dbReference>
<dbReference type="Gene3D" id="3.40.50.2000">
    <property type="entry name" value="Glycogen Phosphorylase B"/>
    <property type="match status" value="2"/>
</dbReference>
<dbReference type="Pfam" id="PF13439">
    <property type="entry name" value="Glyco_transf_4"/>
    <property type="match status" value="1"/>
</dbReference>
<dbReference type="CDD" id="cd03801">
    <property type="entry name" value="GT4_PimA-like"/>
    <property type="match status" value="1"/>
</dbReference>
<dbReference type="EC" id="2.4.-.-" evidence="3"/>
<dbReference type="RefSeq" id="WP_379902407.1">
    <property type="nucleotide sequence ID" value="NZ_JBHULM010000009.1"/>
</dbReference>
<evidence type="ECO:0000313" key="3">
    <source>
        <dbReference type="EMBL" id="MFD2542045.1"/>
    </source>
</evidence>
<feature type="domain" description="Glycosyl transferase family 1" evidence="1">
    <location>
        <begin position="189"/>
        <end position="348"/>
    </location>
</feature>
<dbReference type="PANTHER" id="PTHR45947">
    <property type="entry name" value="SULFOQUINOVOSYL TRANSFERASE SQD2"/>
    <property type="match status" value="1"/>
</dbReference>
<dbReference type="InterPro" id="IPR050194">
    <property type="entry name" value="Glycosyltransferase_grp1"/>
</dbReference>